<reference evidence="1 2" key="1">
    <citation type="submission" date="2021-06" db="EMBL/GenBank/DDBJ databases">
        <title>Caerostris darwini draft genome.</title>
        <authorList>
            <person name="Kono N."/>
            <person name="Arakawa K."/>
        </authorList>
    </citation>
    <scope>NUCLEOTIDE SEQUENCE [LARGE SCALE GENOMIC DNA]</scope>
</reference>
<accession>A0AAV4VDL5</accession>
<evidence type="ECO:0000313" key="1">
    <source>
        <dbReference type="EMBL" id="GIY68231.1"/>
    </source>
</evidence>
<keyword evidence="2" id="KW-1185">Reference proteome</keyword>
<gene>
    <name evidence="1" type="ORF">CDAR_301861</name>
</gene>
<proteinExistence type="predicted"/>
<comment type="caution">
    <text evidence="1">The sequence shown here is derived from an EMBL/GenBank/DDBJ whole genome shotgun (WGS) entry which is preliminary data.</text>
</comment>
<sequence length="106" mass="12089">MLNPNRCANKKAFLSGKMMAIKTHFSGVKRSVSDDGLLYRERAEEKIPNCVTFFPSQNALSVCNCNGRGKCFSSTSKRKKLFCISSHGAQRGLNYEIRIWRIRLRN</sequence>
<dbReference type="EMBL" id="BPLQ01012845">
    <property type="protein sequence ID" value="GIY68231.1"/>
    <property type="molecule type" value="Genomic_DNA"/>
</dbReference>
<dbReference type="AlphaFoldDB" id="A0AAV4VDL5"/>
<name>A0AAV4VDL5_9ARAC</name>
<dbReference type="Proteomes" id="UP001054837">
    <property type="component" value="Unassembled WGS sequence"/>
</dbReference>
<organism evidence="1 2">
    <name type="scientific">Caerostris darwini</name>
    <dbReference type="NCBI Taxonomy" id="1538125"/>
    <lineage>
        <taxon>Eukaryota</taxon>
        <taxon>Metazoa</taxon>
        <taxon>Ecdysozoa</taxon>
        <taxon>Arthropoda</taxon>
        <taxon>Chelicerata</taxon>
        <taxon>Arachnida</taxon>
        <taxon>Araneae</taxon>
        <taxon>Araneomorphae</taxon>
        <taxon>Entelegynae</taxon>
        <taxon>Araneoidea</taxon>
        <taxon>Araneidae</taxon>
        <taxon>Caerostris</taxon>
    </lineage>
</organism>
<protein>
    <submittedName>
        <fullName evidence="1">Uncharacterized protein</fullName>
    </submittedName>
</protein>
<evidence type="ECO:0000313" key="2">
    <source>
        <dbReference type="Proteomes" id="UP001054837"/>
    </source>
</evidence>